<dbReference type="InterPro" id="IPR000571">
    <property type="entry name" value="Znf_CCCH"/>
</dbReference>
<evidence type="ECO:0000259" key="3">
    <source>
        <dbReference type="PROSITE" id="PS50103"/>
    </source>
</evidence>
<feature type="zinc finger region" description="C3H1-type" evidence="1">
    <location>
        <begin position="272"/>
        <end position="296"/>
    </location>
</feature>
<dbReference type="AlphaFoldDB" id="A0A813D1Z3"/>
<keyword evidence="5" id="KW-1185">Reference proteome</keyword>
<dbReference type="Proteomes" id="UP000654075">
    <property type="component" value="Unassembled WGS sequence"/>
</dbReference>
<feature type="compositionally biased region" description="Low complexity" evidence="2">
    <location>
        <begin position="29"/>
        <end position="56"/>
    </location>
</feature>
<feature type="region of interest" description="Disordered" evidence="2">
    <location>
        <begin position="204"/>
        <end position="257"/>
    </location>
</feature>
<dbReference type="PROSITE" id="PS50103">
    <property type="entry name" value="ZF_C3H1"/>
    <property type="match status" value="1"/>
</dbReference>
<dbReference type="EMBL" id="CAJNNV010000334">
    <property type="protein sequence ID" value="CAE8582260.1"/>
    <property type="molecule type" value="Genomic_DNA"/>
</dbReference>
<dbReference type="GO" id="GO:0008270">
    <property type="term" value="F:zinc ion binding"/>
    <property type="evidence" value="ECO:0007669"/>
    <property type="project" value="UniProtKB-KW"/>
</dbReference>
<comment type="caution">
    <text evidence="4">The sequence shown here is derived from an EMBL/GenBank/DDBJ whole genome shotgun (WGS) entry which is preliminary data.</text>
</comment>
<gene>
    <name evidence="4" type="ORF">PGLA1383_LOCUS1258</name>
</gene>
<feature type="compositionally biased region" description="Low complexity" evidence="2">
    <location>
        <begin position="219"/>
        <end position="255"/>
    </location>
</feature>
<keyword evidence="1" id="KW-0863">Zinc-finger</keyword>
<dbReference type="PANTHER" id="PTHR42264">
    <property type="entry name" value="EPHRIN_REC_LIKE DOMAIN-CONTAINING PROTEIN"/>
    <property type="match status" value="1"/>
</dbReference>
<evidence type="ECO:0000313" key="5">
    <source>
        <dbReference type="Proteomes" id="UP000654075"/>
    </source>
</evidence>
<evidence type="ECO:0000313" key="4">
    <source>
        <dbReference type="EMBL" id="CAE8582260.1"/>
    </source>
</evidence>
<feature type="region of interest" description="Disordered" evidence="2">
    <location>
        <begin position="16"/>
        <end position="57"/>
    </location>
</feature>
<reference evidence="4" key="1">
    <citation type="submission" date="2021-02" db="EMBL/GenBank/DDBJ databases">
        <authorList>
            <person name="Dougan E. K."/>
            <person name="Rhodes N."/>
            <person name="Thang M."/>
            <person name="Chan C."/>
        </authorList>
    </citation>
    <scope>NUCLEOTIDE SEQUENCE</scope>
</reference>
<proteinExistence type="predicted"/>
<feature type="domain" description="C3H1-type" evidence="3">
    <location>
        <begin position="272"/>
        <end position="296"/>
    </location>
</feature>
<accession>A0A813D1Z3</accession>
<protein>
    <recommendedName>
        <fullName evidence="3">C3H1-type domain-containing protein</fullName>
    </recommendedName>
</protein>
<keyword evidence="1" id="KW-0479">Metal-binding</keyword>
<keyword evidence="1" id="KW-0862">Zinc</keyword>
<organism evidence="4 5">
    <name type="scientific">Polarella glacialis</name>
    <name type="common">Dinoflagellate</name>
    <dbReference type="NCBI Taxonomy" id="89957"/>
    <lineage>
        <taxon>Eukaryota</taxon>
        <taxon>Sar</taxon>
        <taxon>Alveolata</taxon>
        <taxon>Dinophyceae</taxon>
        <taxon>Suessiales</taxon>
        <taxon>Suessiaceae</taxon>
        <taxon>Polarella</taxon>
    </lineage>
</organism>
<evidence type="ECO:0000256" key="2">
    <source>
        <dbReference type="SAM" id="MobiDB-lite"/>
    </source>
</evidence>
<sequence length="343" mass="37581">MPAKCKGAADDAIVPGEGCPQQGSRLSDNNNSNNNNQNNNNNNNNNNKQNNSNNNNMPLTAQMEAHRLGVCVPCNYFACKADGCRNGDECTWCHFCSVDTAKSRRRQIRAEAKQSSKANAQARKQFGNYQAEFKKEFGPSRISAILGLQFQPSKLKNTSVHFSDVNEAPKGLSRGGSVPILMSAMTEPAMPAECMDAFAVEDDASVPGEESHQEGSCLSSNNNSNNNNQNNNDNKSNTNNINNNKQNNSNSNNNNMPLTAQMEAHRLGLCEPCIYFACKPGGCRKGDECNWCHFCDVDTAKSRRRQLRAEAKQSKATSQARKQLGNNQVEVQKVLGMFLSATD</sequence>
<evidence type="ECO:0000256" key="1">
    <source>
        <dbReference type="PROSITE-ProRule" id="PRU00723"/>
    </source>
</evidence>
<name>A0A813D1Z3_POLGL</name>